<dbReference type="SMART" id="SM00220">
    <property type="entry name" value="S_TKc"/>
    <property type="match status" value="1"/>
</dbReference>
<dbReference type="InterPro" id="IPR000719">
    <property type="entry name" value="Prot_kinase_dom"/>
</dbReference>
<feature type="region of interest" description="Disordered" evidence="10">
    <location>
        <begin position="942"/>
        <end position="1034"/>
    </location>
</feature>
<keyword evidence="7" id="KW-0067">ATP-binding</keyword>
<reference evidence="11" key="1">
    <citation type="submission" date="2020-11" db="EMBL/GenBank/DDBJ databases">
        <authorList>
            <person name="Tran Van P."/>
        </authorList>
    </citation>
    <scope>NUCLEOTIDE SEQUENCE</scope>
</reference>
<dbReference type="Pfam" id="PF19039">
    <property type="entry name" value="ASK_PH"/>
    <property type="match status" value="1"/>
</dbReference>
<dbReference type="GO" id="GO:0046872">
    <property type="term" value="F:metal ion binding"/>
    <property type="evidence" value="ECO:0007669"/>
    <property type="project" value="UniProtKB-KW"/>
</dbReference>
<dbReference type="PANTHER" id="PTHR11584:SF394">
    <property type="entry name" value="APOPTOTIC SIGNAL-REGULATING KINASE 1, ISOFORM C"/>
    <property type="match status" value="1"/>
</dbReference>
<evidence type="ECO:0000256" key="7">
    <source>
        <dbReference type="ARBA" id="ARBA00022840"/>
    </source>
</evidence>
<keyword evidence="8" id="KW-0460">Magnesium</keyword>
<dbReference type="InterPro" id="IPR046873">
    <property type="entry name" value="HisK-N-like"/>
</dbReference>
<dbReference type="Pfam" id="PF13281">
    <property type="entry name" value="MAP3K_TRAF_bd"/>
    <property type="match status" value="1"/>
</dbReference>
<dbReference type="SUPFAM" id="SSF56112">
    <property type="entry name" value="Protein kinase-like (PK-like)"/>
    <property type="match status" value="1"/>
</dbReference>
<keyword evidence="6" id="KW-0418">Kinase</keyword>
<keyword evidence="5" id="KW-0547">Nucleotide-binding</keyword>
<accession>A0A7R8W6V3</accession>
<protein>
    <submittedName>
        <fullName evidence="11">Uncharacterized protein</fullName>
    </submittedName>
</protein>
<dbReference type="EMBL" id="OB660187">
    <property type="protein sequence ID" value="CAD7223351.1"/>
    <property type="molecule type" value="Genomic_DNA"/>
</dbReference>
<evidence type="ECO:0000256" key="3">
    <source>
        <dbReference type="ARBA" id="ARBA00022679"/>
    </source>
</evidence>
<evidence type="ECO:0000256" key="6">
    <source>
        <dbReference type="ARBA" id="ARBA00022777"/>
    </source>
</evidence>
<proteinExistence type="predicted"/>
<evidence type="ECO:0000256" key="9">
    <source>
        <dbReference type="ARBA" id="ARBA00023054"/>
    </source>
</evidence>
<dbReference type="InterPro" id="IPR043969">
    <property type="entry name" value="MAP3K_PH"/>
</dbReference>
<dbReference type="AlphaFoldDB" id="A0A7R8W6V3"/>
<evidence type="ECO:0000256" key="2">
    <source>
        <dbReference type="ARBA" id="ARBA00022527"/>
    </source>
</evidence>
<dbReference type="Pfam" id="PF20309">
    <property type="entry name" value="DRHyd-ASK"/>
    <property type="match status" value="1"/>
</dbReference>
<keyword evidence="3" id="KW-0808">Transferase</keyword>
<dbReference type="Pfam" id="PF00069">
    <property type="entry name" value="Pkinase"/>
    <property type="match status" value="1"/>
</dbReference>
<gene>
    <name evidence="11" type="ORF">CTOB1V02_LOCUS1341</name>
</gene>
<dbReference type="InterPro" id="IPR017441">
    <property type="entry name" value="Protein_kinase_ATP_BS"/>
</dbReference>
<dbReference type="Pfam" id="PF20302">
    <property type="entry name" value="HisK-N-like"/>
    <property type="match status" value="1"/>
</dbReference>
<dbReference type="OrthoDB" id="275301at2759"/>
<dbReference type="PANTHER" id="PTHR11584">
    <property type="entry name" value="SERINE/THREONINE PROTEIN KINASE"/>
    <property type="match status" value="1"/>
</dbReference>
<dbReference type="FunFam" id="1.10.510.10:FF:000054">
    <property type="entry name" value="Mitogen-activated protein kinase kinase kinase 5"/>
    <property type="match status" value="1"/>
</dbReference>
<dbReference type="InterPro" id="IPR046872">
    <property type="entry name" value="DRHyd-ASK"/>
</dbReference>
<dbReference type="CDD" id="cd06624">
    <property type="entry name" value="STKc_ASK"/>
    <property type="match status" value="1"/>
</dbReference>
<comment type="cofactor">
    <cofactor evidence="1">
        <name>Mg(2+)</name>
        <dbReference type="ChEBI" id="CHEBI:18420"/>
    </cofactor>
</comment>
<dbReference type="Gene3D" id="3.30.200.20">
    <property type="entry name" value="Phosphorylase Kinase, domain 1"/>
    <property type="match status" value="1"/>
</dbReference>
<name>A0A7R8W6V3_9CRUS</name>
<dbReference type="FunFam" id="3.30.200.20:FF:000067">
    <property type="entry name" value="Mitogen-activated protein kinase kinase kinase 5"/>
    <property type="match status" value="1"/>
</dbReference>
<keyword evidence="4" id="KW-0479">Metal-binding</keyword>
<feature type="compositionally biased region" description="Polar residues" evidence="10">
    <location>
        <begin position="957"/>
        <end position="968"/>
    </location>
</feature>
<evidence type="ECO:0000256" key="10">
    <source>
        <dbReference type="SAM" id="MobiDB-lite"/>
    </source>
</evidence>
<organism evidence="11">
    <name type="scientific">Cyprideis torosa</name>
    <dbReference type="NCBI Taxonomy" id="163714"/>
    <lineage>
        <taxon>Eukaryota</taxon>
        <taxon>Metazoa</taxon>
        <taxon>Ecdysozoa</taxon>
        <taxon>Arthropoda</taxon>
        <taxon>Crustacea</taxon>
        <taxon>Oligostraca</taxon>
        <taxon>Ostracoda</taxon>
        <taxon>Podocopa</taxon>
        <taxon>Podocopida</taxon>
        <taxon>Cytherocopina</taxon>
        <taxon>Cytheroidea</taxon>
        <taxon>Cytherideidae</taxon>
        <taxon>Cyprideis</taxon>
    </lineage>
</organism>
<sequence>MSDSTTLSADLSSVASGPRVRMDVACVIDVGPSDKQGHRRRALEEIRIACSSIGAACHHIQFEKLDFGEVNVLDTFYNADVAIVDFSLHVQQLTLSYHLGIRESFHMRQNVLLHSSQQEKEVPFKLYSGTYTSLSYRVTAEGDCVAVRTPAPLSDELFVVNGQQLLRDELANILQDVEVQSKAHMKERFLSDLRKARENFSGQELAEKLAALRKRLDDPNILSADVVLSMLISFREIQDYNSMVELVSELQRIPSHRHATENAAIIHAYAFALNRRHQEGDRQRALDVITKALEKPENQVPDIICLCGRIYKDQFVESEHRNKEALKNAIHWYRKGFETQPNEYAGINLATLLVIDGKEFSKSPELQHIGMVLNNLIGRKGSLASLEDYWDVATFFEMSVLAEDYGKALQAAECMFNLKPPNWYLKSTIGNIMLIKEFRRKSENVELSFEEELLDVWLEYFFEAVKKDVSSAVRFPVLILEPDKLLMPSYVNFHLSEGLLQITSLCLDQMKGKCRKIHDFTFKAEEIKSVSMYKRDERCCFLYVHHNSDDFQIFFSTECSRRRFFDLVLEITVDQEGMVNIGSYGEQQECEEEEGTPPLQYEYEEDETGNRVVLGKGTYGVVYAARDLNTQIKIAIKEVPEKNIGAVQPLHEEIRLHSQLRHRNIVQYMGSVSEDGFFKIFMEQVPGGSLSALLRSKWGPLKENESTIAYYTKQILEGLKYLHDQKIVHRDIKGDNVLINTFSGVVKISDFGTSKRLAGLRPSTETFAGTLQYMAPEVIDKGHRGYGAPADIWSLGCTIVEMATGKPPFIELGSAQAAMFKVGFYKSHPEIPAELSELCRNFILRCFDPDPEKRATANQLLEDPFLIELARGSKKKIGRLTTPSVELNRSISVPADRLTNVSDAGGHSRRSNNRLNEGQQVVTAGCGEDSLDSDSLIAHSQTLSSSDPVFSRHPATAHSSNRQSNTLEASKPLRMPSPATASSGFASGDEGSYRSAASPPTSRKLVHFPEKDRRRSSGVTGGPSSPEIVDVETPQTVDEEDTFYLLTKDSQRRQTLTKVLTADARRVVDVWMNRFTTEVKDPCLVEDHLTALLIGLRDFIPEQDKSSIVHAIANIKEELEFDGNATNQILQALYLFTDAVNTDLRSRARLIKPHWMFALDSIVRSAVQVAITVLAPARNRRSSHRSLDLCVDGDLATGVNIVPPRGQVNSEYEEDQ</sequence>
<dbReference type="PROSITE" id="PS50011">
    <property type="entry name" value="PROTEIN_KINASE_DOM"/>
    <property type="match status" value="1"/>
</dbReference>
<dbReference type="GO" id="GO:0004709">
    <property type="term" value="F:MAP kinase kinase kinase activity"/>
    <property type="evidence" value="ECO:0007669"/>
    <property type="project" value="UniProtKB-ARBA"/>
</dbReference>
<dbReference type="PROSITE" id="PS00107">
    <property type="entry name" value="PROTEIN_KINASE_ATP"/>
    <property type="match status" value="1"/>
</dbReference>
<evidence type="ECO:0000313" key="11">
    <source>
        <dbReference type="EMBL" id="CAD7223351.1"/>
    </source>
</evidence>
<dbReference type="InterPro" id="IPR008271">
    <property type="entry name" value="Ser/Thr_kinase_AS"/>
</dbReference>
<dbReference type="GO" id="GO:0005524">
    <property type="term" value="F:ATP binding"/>
    <property type="evidence" value="ECO:0007669"/>
    <property type="project" value="UniProtKB-UniRule"/>
</dbReference>
<evidence type="ECO:0000256" key="4">
    <source>
        <dbReference type="ARBA" id="ARBA00022723"/>
    </source>
</evidence>
<feature type="region of interest" description="Disordered" evidence="10">
    <location>
        <begin position="898"/>
        <end position="919"/>
    </location>
</feature>
<evidence type="ECO:0000256" key="1">
    <source>
        <dbReference type="ARBA" id="ARBA00001946"/>
    </source>
</evidence>
<dbReference type="InterPro" id="IPR011009">
    <property type="entry name" value="Kinase-like_dom_sf"/>
</dbReference>
<dbReference type="InterPro" id="IPR025136">
    <property type="entry name" value="MAP3K_TRAF-bd"/>
</dbReference>
<keyword evidence="9" id="KW-0175">Coiled coil</keyword>
<evidence type="ECO:0000256" key="5">
    <source>
        <dbReference type="ARBA" id="ARBA00022741"/>
    </source>
</evidence>
<keyword evidence="2" id="KW-0723">Serine/threonine-protein kinase</keyword>
<dbReference type="Gene3D" id="1.10.510.10">
    <property type="entry name" value="Transferase(Phosphotransferase) domain 1"/>
    <property type="match status" value="1"/>
</dbReference>
<evidence type="ECO:0000256" key="8">
    <source>
        <dbReference type="ARBA" id="ARBA00022842"/>
    </source>
</evidence>
<dbReference type="PROSITE" id="PS00108">
    <property type="entry name" value="PROTEIN_KINASE_ST"/>
    <property type="match status" value="1"/>
</dbReference>